<dbReference type="InterPro" id="IPR036108">
    <property type="entry name" value="4pyrrol_syn_uPrphyn_synt_sf"/>
</dbReference>
<comment type="pathway">
    <text evidence="1 9">Porphyrin-containing compound metabolism; protoporphyrin-IX biosynthesis; coproporphyrinogen-III from 5-aminolevulinate: step 3/4.</text>
</comment>
<accession>W7D541</accession>
<evidence type="ECO:0000256" key="5">
    <source>
        <dbReference type="ARBA" id="ARBA00023244"/>
    </source>
</evidence>
<evidence type="ECO:0000256" key="6">
    <source>
        <dbReference type="ARBA" id="ARBA00037589"/>
    </source>
</evidence>
<evidence type="ECO:0000256" key="3">
    <source>
        <dbReference type="ARBA" id="ARBA00013109"/>
    </source>
</evidence>
<evidence type="ECO:0000256" key="8">
    <source>
        <dbReference type="ARBA" id="ARBA00048617"/>
    </source>
</evidence>
<evidence type="ECO:0000256" key="9">
    <source>
        <dbReference type="RuleBase" id="RU366031"/>
    </source>
</evidence>
<name>W7D541_9LIST</name>
<organism evidence="11 12">
    <name type="scientific">Listeria riparia FSL S10-1204</name>
    <dbReference type="NCBI Taxonomy" id="1265816"/>
    <lineage>
        <taxon>Bacteria</taxon>
        <taxon>Bacillati</taxon>
        <taxon>Bacillota</taxon>
        <taxon>Bacilli</taxon>
        <taxon>Bacillales</taxon>
        <taxon>Listeriaceae</taxon>
        <taxon>Listeria</taxon>
    </lineage>
</organism>
<dbReference type="GO" id="GO:0006782">
    <property type="term" value="P:protoporphyrinogen IX biosynthetic process"/>
    <property type="evidence" value="ECO:0007669"/>
    <property type="project" value="UniProtKB-UniRule"/>
</dbReference>
<keyword evidence="5 9" id="KW-0627">Porphyrin biosynthesis</keyword>
<dbReference type="SUPFAM" id="SSF69618">
    <property type="entry name" value="HemD-like"/>
    <property type="match status" value="1"/>
</dbReference>
<evidence type="ECO:0000256" key="7">
    <source>
        <dbReference type="ARBA" id="ARBA00040167"/>
    </source>
</evidence>
<protein>
    <recommendedName>
        <fullName evidence="7 9">Uroporphyrinogen-III synthase</fullName>
        <ecNumber evidence="3 9">4.2.1.75</ecNumber>
    </recommendedName>
</protein>
<dbReference type="RefSeq" id="WP_036101116.1">
    <property type="nucleotide sequence ID" value="NZ_AODL01000016.1"/>
</dbReference>
<sequence length="211" mass="24462">MAKHVLLTREKAKNQPWANILREAGFQVSEVPMIETVSTEMSCRIDDYDWIIFTSTNTVDYFLHTNGLNLGIKIATIGAKTTEALQKRNFTVHFQPSAYTTDVFVEEWLDLKLQNKKILLPKSDKSRNEIAYQLTNKGHEVTEIISYETKIPNEAKPMLSRSTEDNPIDIAIFASPSAWYNFFNMLHKKCFRYSDCIDWTCDDSSDTRFWL</sequence>
<evidence type="ECO:0000313" key="11">
    <source>
        <dbReference type="EMBL" id="EUJ44120.1"/>
    </source>
</evidence>
<dbReference type="OrthoDB" id="9815856at2"/>
<dbReference type="GO" id="GO:0004852">
    <property type="term" value="F:uroporphyrinogen-III synthase activity"/>
    <property type="evidence" value="ECO:0007669"/>
    <property type="project" value="UniProtKB-UniRule"/>
</dbReference>
<comment type="similarity">
    <text evidence="2 9">Belongs to the uroporphyrinogen-III synthase family.</text>
</comment>
<keyword evidence="4 9" id="KW-0456">Lyase</keyword>
<evidence type="ECO:0000256" key="2">
    <source>
        <dbReference type="ARBA" id="ARBA00008133"/>
    </source>
</evidence>
<gene>
    <name evidence="11" type="primary">hemD</name>
    <name evidence="11" type="ORF">PRIP_11094</name>
</gene>
<feature type="domain" description="Tetrapyrrole biosynthesis uroporphyrinogen III synthase" evidence="10">
    <location>
        <begin position="17"/>
        <end position="189"/>
    </location>
</feature>
<dbReference type="UniPathway" id="UPA00251">
    <property type="reaction ID" value="UER00320"/>
</dbReference>
<reference evidence="11 12" key="1">
    <citation type="journal article" date="2014" name="Int. J. Syst. Evol. Microbiol.">
        <title>Listeria floridensis sp. nov., Listeria aquatica sp. nov., Listeria cornellensis sp. nov., Listeria riparia sp. nov. and Listeria grandensis sp. nov., from agricultural and natural environments.</title>
        <authorList>
            <person name="den Bakker H.C."/>
            <person name="Warchocki S."/>
            <person name="Wright E.M."/>
            <person name="Allred A.F."/>
            <person name="Ahlstrom C."/>
            <person name="Manuel C.S."/>
            <person name="Stasiewicz M.J."/>
            <person name="Burrell A."/>
            <person name="Roof S."/>
            <person name="Strawn L."/>
            <person name="Fortes E.D."/>
            <person name="Nightingale K.K."/>
            <person name="Kephart D."/>
            <person name="Wiedmann M."/>
        </authorList>
    </citation>
    <scope>NUCLEOTIDE SEQUENCE [LARGE SCALE GENOMIC DNA]</scope>
    <source>
        <strain evidence="11 12">FSL S10-1204</strain>
    </source>
</reference>
<dbReference type="Pfam" id="PF02602">
    <property type="entry name" value="HEM4"/>
    <property type="match status" value="1"/>
</dbReference>
<dbReference type="InterPro" id="IPR039793">
    <property type="entry name" value="UROS/Hem4"/>
</dbReference>
<evidence type="ECO:0000256" key="4">
    <source>
        <dbReference type="ARBA" id="ARBA00023239"/>
    </source>
</evidence>
<comment type="caution">
    <text evidence="11">The sequence shown here is derived from an EMBL/GenBank/DDBJ whole genome shotgun (WGS) entry which is preliminary data.</text>
</comment>
<comment type="function">
    <text evidence="6 9">Catalyzes cyclization of the linear tetrapyrrole, hydroxymethylbilane, to the macrocyclic uroporphyrinogen III.</text>
</comment>
<dbReference type="PATRIC" id="fig|1265816.5.peg.2192"/>
<evidence type="ECO:0000259" key="10">
    <source>
        <dbReference type="Pfam" id="PF02602"/>
    </source>
</evidence>
<dbReference type="Gene3D" id="3.40.50.10090">
    <property type="match status" value="2"/>
</dbReference>
<dbReference type="AlphaFoldDB" id="W7D541"/>
<dbReference type="GO" id="GO:0006780">
    <property type="term" value="P:uroporphyrinogen III biosynthetic process"/>
    <property type="evidence" value="ECO:0007669"/>
    <property type="project" value="UniProtKB-UniRule"/>
</dbReference>
<keyword evidence="12" id="KW-1185">Reference proteome</keyword>
<dbReference type="EMBL" id="AODL01000016">
    <property type="protein sequence ID" value="EUJ44120.1"/>
    <property type="molecule type" value="Genomic_DNA"/>
</dbReference>
<evidence type="ECO:0000313" key="12">
    <source>
        <dbReference type="Proteomes" id="UP000019248"/>
    </source>
</evidence>
<evidence type="ECO:0000256" key="1">
    <source>
        <dbReference type="ARBA" id="ARBA00004772"/>
    </source>
</evidence>
<dbReference type="EC" id="4.2.1.75" evidence="3 9"/>
<dbReference type="PANTHER" id="PTHR38042">
    <property type="entry name" value="UROPORPHYRINOGEN-III SYNTHASE, CHLOROPLASTIC"/>
    <property type="match status" value="1"/>
</dbReference>
<comment type="catalytic activity">
    <reaction evidence="8 9">
        <text>hydroxymethylbilane = uroporphyrinogen III + H2O</text>
        <dbReference type="Rhea" id="RHEA:18965"/>
        <dbReference type="ChEBI" id="CHEBI:15377"/>
        <dbReference type="ChEBI" id="CHEBI:57308"/>
        <dbReference type="ChEBI" id="CHEBI:57845"/>
        <dbReference type="EC" id="4.2.1.75"/>
    </reaction>
</comment>
<dbReference type="InterPro" id="IPR003754">
    <property type="entry name" value="4pyrrol_synth_uPrphyn_synth"/>
</dbReference>
<dbReference type="Proteomes" id="UP000019248">
    <property type="component" value="Unassembled WGS sequence"/>
</dbReference>
<proteinExistence type="inferred from homology"/>
<dbReference type="CDD" id="cd06578">
    <property type="entry name" value="HemD"/>
    <property type="match status" value="1"/>
</dbReference>
<dbReference type="PANTHER" id="PTHR38042:SF1">
    <property type="entry name" value="UROPORPHYRINOGEN-III SYNTHASE, CHLOROPLASTIC"/>
    <property type="match status" value="1"/>
</dbReference>